<feature type="compositionally biased region" description="Pro residues" evidence="1">
    <location>
        <begin position="53"/>
        <end position="69"/>
    </location>
</feature>
<dbReference type="Proteomes" id="UP000193648">
    <property type="component" value="Unassembled WGS sequence"/>
</dbReference>
<dbReference type="RefSeq" id="XP_021882125.1">
    <property type="nucleotide sequence ID" value="XM_022030852.1"/>
</dbReference>
<evidence type="ECO:0000256" key="2">
    <source>
        <dbReference type="SAM" id="Phobius"/>
    </source>
</evidence>
<keyword evidence="2" id="KW-0472">Membrane</keyword>
<sequence length="198" mass="20511">MPATHTSITWPPATETHIVTTVWNGSIISIPAYQTANVTLFPGFTLTTTTTTKPPPTTVIGANPPPPFGAPASAESDSEDGSSSRAVLWRNWTLVCLGVVILATVGGLALKRYRSGWTKKQEPGTFAPFDEDDGGGTGGGGGSGGGGGTSSTIPGSAISLVTVSGQNHQTVNSNNNVRERRNSQPIPRALDLERSSRP</sequence>
<dbReference type="InParanoid" id="A0A1Y2GPY7"/>
<protein>
    <submittedName>
        <fullName evidence="3">Uncharacterized protein</fullName>
    </submittedName>
</protein>
<evidence type="ECO:0000313" key="3">
    <source>
        <dbReference type="EMBL" id="ORZ18330.1"/>
    </source>
</evidence>
<keyword evidence="2" id="KW-1133">Transmembrane helix</keyword>
<evidence type="ECO:0000256" key="1">
    <source>
        <dbReference type="SAM" id="MobiDB-lite"/>
    </source>
</evidence>
<keyword evidence="4" id="KW-1185">Reference proteome</keyword>
<dbReference type="GeneID" id="33572693"/>
<comment type="caution">
    <text evidence="3">The sequence shown here is derived from an EMBL/GenBank/DDBJ whole genome shotgun (WGS) entry which is preliminary data.</text>
</comment>
<feature type="region of interest" description="Disordered" evidence="1">
    <location>
        <begin position="120"/>
        <end position="198"/>
    </location>
</feature>
<name>A0A1Y2GPY7_9FUNG</name>
<feature type="compositionally biased region" description="Gly residues" evidence="1">
    <location>
        <begin position="135"/>
        <end position="149"/>
    </location>
</feature>
<accession>A0A1Y2GPY7</accession>
<feature type="compositionally biased region" description="Polar residues" evidence="1">
    <location>
        <begin position="159"/>
        <end position="170"/>
    </location>
</feature>
<dbReference type="AlphaFoldDB" id="A0A1Y2GPY7"/>
<feature type="transmembrane region" description="Helical" evidence="2">
    <location>
        <begin position="92"/>
        <end position="110"/>
    </location>
</feature>
<dbReference type="EMBL" id="MCFF01000015">
    <property type="protein sequence ID" value="ORZ18330.1"/>
    <property type="molecule type" value="Genomic_DNA"/>
</dbReference>
<proteinExistence type="predicted"/>
<feature type="region of interest" description="Disordered" evidence="1">
    <location>
        <begin position="49"/>
        <end position="81"/>
    </location>
</feature>
<organism evidence="3 4">
    <name type="scientific">Lobosporangium transversale</name>
    <dbReference type="NCBI Taxonomy" id="64571"/>
    <lineage>
        <taxon>Eukaryota</taxon>
        <taxon>Fungi</taxon>
        <taxon>Fungi incertae sedis</taxon>
        <taxon>Mucoromycota</taxon>
        <taxon>Mortierellomycotina</taxon>
        <taxon>Mortierellomycetes</taxon>
        <taxon>Mortierellales</taxon>
        <taxon>Mortierellaceae</taxon>
        <taxon>Lobosporangium</taxon>
    </lineage>
</organism>
<reference evidence="3 4" key="1">
    <citation type="submission" date="2016-07" db="EMBL/GenBank/DDBJ databases">
        <title>Pervasive Adenine N6-methylation of Active Genes in Fungi.</title>
        <authorList>
            <consortium name="DOE Joint Genome Institute"/>
            <person name="Mondo S.J."/>
            <person name="Dannebaum R.O."/>
            <person name="Kuo R.C."/>
            <person name="Labutti K."/>
            <person name="Haridas S."/>
            <person name="Kuo A."/>
            <person name="Salamov A."/>
            <person name="Ahrendt S.R."/>
            <person name="Lipzen A."/>
            <person name="Sullivan W."/>
            <person name="Andreopoulos W.B."/>
            <person name="Clum A."/>
            <person name="Lindquist E."/>
            <person name="Daum C."/>
            <person name="Ramamoorthy G.K."/>
            <person name="Gryganskyi A."/>
            <person name="Culley D."/>
            <person name="Magnuson J.K."/>
            <person name="James T.Y."/>
            <person name="O'Malley M.A."/>
            <person name="Stajich J.E."/>
            <person name="Spatafora J.W."/>
            <person name="Visel A."/>
            <person name="Grigoriev I.V."/>
        </authorList>
    </citation>
    <scope>NUCLEOTIDE SEQUENCE [LARGE SCALE GENOMIC DNA]</scope>
    <source>
        <strain evidence="3 4">NRRL 3116</strain>
    </source>
</reference>
<keyword evidence="2" id="KW-0812">Transmembrane</keyword>
<evidence type="ECO:0000313" key="4">
    <source>
        <dbReference type="Proteomes" id="UP000193648"/>
    </source>
</evidence>
<dbReference type="OrthoDB" id="2418255at2759"/>
<gene>
    <name evidence="3" type="ORF">BCR41DRAFT_45389</name>
</gene>